<keyword evidence="2" id="KW-1185">Reference proteome</keyword>
<proteinExistence type="predicted"/>
<organism evidence="1 2">
    <name type="scientific">Naasia lichenicola</name>
    <dbReference type="NCBI Taxonomy" id="2565933"/>
    <lineage>
        <taxon>Bacteria</taxon>
        <taxon>Bacillati</taxon>
        <taxon>Actinomycetota</taxon>
        <taxon>Actinomycetes</taxon>
        <taxon>Micrococcales</taxon>
        <taxon>Microbacteriaceae</taxon>
        <taxon>Naasia</taxon>
    </lineage>
</organism>
<sequence length="94" mass="10634">MSIESVRSIPSAVEVAVWLVDNVPVRLVWDQVRYRVTDTPTPLAEDAWAVELTHAARRVVGWRFQGTTSGGHSLMFEIAESELDSGWVLMRCYE</sequence>
<reference evidence="1 2" key="1">
    <citation type="submission" date="2019-04" db="EMBL/GenBank/DDBJ databases">
        <authorList>
            <person name="Jiang L."/>
        </authorList>
    </citation>
    <scope>NUCLEOTIDE SEQUENCE [LARGE SCALE GENOMIC DNA]</scope>
    <source>
        <strain evidence="1 2">YIM 131853</strain>
    </source>
</reference>
<dbReference type="AlphaFoldDB" id="A0A4S4FT37"/>
<gene>
    <name evidence="1" type="ORF">E6C64_03905</name>
</gene>
<evidence type="ECO:0000313" key="2">
    <source>
        <dbReference type="Proteomes" id="UP000309133"/>
    </source>
</evidence>
<name>A0A4S4FT37_9MICO</name>
<dbReference type="Proteomes" id="UP000309133">
    <property type="component" value="Unassembled WGS sequence"/>
</dbReference>
<protein>
    <submittedName>
        <fullName evidence="1">Uncharacterized protein</fullName>
    </submittedName>
</protein>
<comment type="caution">
    <text evidence="1">The sequence shown here is derived from an EMBL/GenBank/DDBJ whole genome shotgun (WGS) entry which is preliminary data.</text>
</comment>
<evidence type="ECO:0000313" key="1">
    <source>
        <dbReference type="EMBL" id="THG33488.1"/>
    </source>
</evidence>
<dbReference type="EMBL" id="SSSM01000001">
    <property type="protein sequence ID" value="THG33488.1"/>
    <property type="molecule type" value="Genomic_DNA"/>
</dbReference>
<dbReference type="RefSeq" id="WP_136426270.1">
    <property type="nucleotide sequence ID" value="NZ_SSSM01000001.1"/>
</dbReference>
<dbReference type="OrthoDB" id="4978768at2"/>
<accession>A0A4S4FT37</accession>